<proteinExistence type="predicted"/>
<evidence type="ECO:0000313" key="3">
    <source>
        <dbReference type="Proteomes" id="UP000030645"/>
    </source>
</evidence>
<dbReference type="AlphaFoldDB" id="W9S2A3"/>
<evidence type="ECO:0000259" key="1">
    <source>
        <dbReference type="Pfam" id="PF13456"/>
    </source>
</evidence>
<dbReference type="GO" id="GO:0004523">
    <property type="term" value="F:RNA-DNA hybrid ribonuclease activity"/>
    <property type="evidence" value="ECO:0007669"/>
    <property type="project" value="InterPro"/>
</dbReference>
<dbReference type="InterPro" id="IPR002156">
    <property type="entry name" value="RNaseH_domain"/>
</dbReference>
<dbReference type="EMBL" id="KE344887">
    <property type="protein sequence ID" value="EXB83816.1"/>
    <property type="molecule type" value="Genomic_DNA"/>
</dbReference>
<dbReference type="GO" id="GO:0003676">
    <property type="term" value="F:nucleic acid binding"/>
    <property type="evidence" value="ECO:0007669"/>
    <property type="project" value="InterPro"/>
</dbReference>
<name>W9S2A3_9ROSA</name>
<sequence length="85" mass="9150">MTNVDAAVVESQDYFSVGGIIRDSFGSVLGAFPNRIAGKVSPFIADRVVLRDGLAFAMSNGWSISVAESDARRVNDFVKSRDGYC</sequence>
<evidence type="ECO:0000313" key="2">
    <source>
        <dbReference type="EMBL" id="EXB83816.1"/>
    </source>
</evidence>
<keyword evidence="3" id="KW-1185">Reference proteome</keyword>
<protein>
    <recommendedName>
        <fullName evidence="1">RNase H type-1 domain-containing protein</fullName>
    </recommendedName>
</protein>
<reference evidence="3" key="1">
    <citation type="submission" date="2013-01" db="EMBL/GenBank/DDBJ databases">
        <title>Draft Genome Sequence of a Mulberry Tree, Morus notabilis C.K. Schneid.</title>
        <authorList>
            <person name="He N."/>
            <person name="Zhao S."/>
        </authorList>
    </citation>
    <scope>NUCLEOTIDE SEQUENCE</scope>
</reference>
<feature type="domain" description="RNase H type-1" evidence="1">
    <location>
        <begin position="3"/>
        <end position="81"/>
    </location>
</feature>
<accession>W9S2A3</accession>
<dbReference type="Pfam" id="PF13456">
    <property type="entry name" value="RVT_3"/>
    <property type="match status" value="1"/>
</dbReference>
<gene>
    <name evidence="2" type="ORF">L484_023421</name>
</gene>
<dbReference type="Proteomes" id="UP000030645">
    <property type="component" value="Unassembled WGS sequence"/>
</dbReference>
<organism evidence="2 3">
    <name type="scientific">Morus notabilis</name>
    <dbReference type="NCBI Taxonomy" id="981085"/>
    <lineage>
        <taxon>Eukaryota</taxon>
        <taxon>Viridiplantae</taxon>
        <taxon>Streptophyta</taxon>
        <taxon>Embryophyta</taxon>
        <taxon>Tracheophyta</taxon>
        <taxon>Spermatophyta</taxon>
        <taxon>Magnoliopsida</taxon>
        <taxon>eudicotyledons</taxon>
        <taxon>Gunneridae</taxon>
        <taxon>Pentapetalae</taxon>
        <taxon>rosids</taxon>
        <taxon>fabids</taxon>
        <taxon>Rosales</taxon>
        <taxon>Moraceae</taxon>
        <taxon>Moreae</taxon>
        <taxon>Morus</taxon>
    </lineage>
</organism>